<evidence type="ECO:0000313" key="11">
    <source>
        <dbReference type="Proteomes" id="UP000319576"/>
    </source>
</evidence>
<dbReference type="EMBL" id="CP036273">
    <property type="protein sequence ID" value="QDU22337.1"/>
    <property type="molecule type" value="Genomic_DNA"/>
</dbReference>
<keyword evidence="4 8" id="KW-0732">Signal</keyword>
<dbReference type="RefSeq" id="WP_145241995.1">
    <property type="nucleotide sequence ID" value="NZ_CP036273.1"/>
</dbReference>
<dbReference type="InterPro" id="IPR029058">
    <property type="entry name" value="AB_hydrolase_fold"/>
</dbReference>
<evidence type="ECO:0000256" key="7">
    <source>
        <dbReference type="ARBA" id="ARBA00023326"/>
    </source>
</evidence>
<keyword evidence="3" id="KW-0858">Xylan degradation</keyword>
<dbReference type="GO" id="GO:0045493">
    <property type="term" value="P:xylan catabolic process"/>
    <property type="evidence" value="ECO:0007669"/>
    <property type="project" value="UniProtKB-KW"/>
</dbReference>
<dbReference type="PANTHER" id="PTHR38050:SF2">
    <property type="entry name" value="FERULOYL ESTERASE C-RELATED"/>
    <property type="match status" value="1"/>
</dbReference>
<dbReference type="SUPFAM" id="SSF53474">
    <property type="entry name" value="alpha/beta-Hydrolases"/>
    <property type="match status" value="1"/>
</dbReference>
<dbReference type="GO" id="GO:0008236">
    <property type="term" value="F:serine-type peptidase activity"/>
    <property type="evidence" value="ECO:0007669"/>
    <property type="project" value="InterPro"/>
</dbReference>
<accession>A0A517XXV7</accession>
<organism evidence="10 11">
    <name type="scientific">Urbifossiella limnaea</name>
    <dbReference type="NCBI Taxonomy" id="2528023"/>
    <lineage>
        <taxon>Bacteria</taxon>
        <taxon>Pseudomonadati</taxon>
        <taxon>Planctomycetota</taxon>
        <taxon>Planctomycetia</taxon>
        <taxon>Gemmatales</taxon>
        <taxon>Gemmataceae</taxon>
        <taxon>Urbifossiella</taxon>
    </lineage>
</organism>
<keyword evidence="11" id="KW-1185">Reference proteome</keyword>
<gene>
    <name evidence="10" type="ORF">ETAA1_43150</name>
</gene>
<dbReference type="AlphaFoldDB" id="A0A517XXV7"/>
<evidence type="ECO:0000313" key="10">
    <source>
        <dbReference type="EMBL" id="QDU22337.1"/>
    </source>
</evidence>
<dbReference type="OrthoDB" id="9764953at2"/>
<keyword evidence="6" id="KW-0119">Carbohydrate metabolism</keyword>
<dbReference type="Gene3D" id="3.40.50.1820">
    <property type="entry name" value="alpha/beta hydrolase"/>
    <property type="match status" value="1"/>
</dbReference>
<evidence type="ECO:0000256" key="6">
    <source>
        <dbReference type="ARBA" id="ARBA00023277"/>
    </source>
</evidence>
<feature type="signal peptide" evidence="8">
    <location>
        <begin position="1"/>
        <end position="21"/>
    </location>
</feature>
<feature type="domain" description="Peptidase S9 prolyl oligopeptidase catalytic" evidence="9">
    <location>
        <begin position="110"/>
        <end position="168"/>
    </location>
</feature>
<keyword evidence="7" id="KW-0624">Polysaccharide degradation</keyword>
<evidence type="ECO:0000256" key="3">
    <source>
        <dbReference type="ARBA" id="ARBA00022651"/>
    </source>
</evidence>
<keyword evidence="2" id="KW-0964">Secreted</keyword>
<dbReference type="Proteomes" id="UP000319576">
    <property type="component" value="Chromosome"/>
</dbReference>
<dbReference type="InterPro" id="IPR043595">
    <property type="entry name" value="FaeB/C/D"/>
</dbReference>
<sequence length="301" mass="31417" precursor="true">MRHAALLVLLLAAAAPADTPAAPVPVAARKVKSGGKERTYLVHVPKGLDAKTPAPVVVVFHGAGMTARIMRAVTGLDAVADKHRFVVAYPDGTGLIPTWNSGGIPFVVNKTDDVVFARDLLDDLKAVAAVDPKRVYAAGFSNGGMMTYKLANEQADAFAAVCAVGGTMTYEEPAPKRPVPVLHFHGTDDAFVPMTGTPRTGKGPAFKSVEATAAAWAKANGCAAAPVEAELPDADPDDGCKVKRKTFAGGTGGAEVVVYTVEGGGHNWFGRPSLGGLTGRSTTDVDVNGRMWEFFQKHARP</sequence>
<dbReference type="GO" id="GO:0006508">
    <property type="term" value="P:proteolysis"/>
    <property type="evidence" value="ECO:0007669"/>
    <property type="project" value="InterPro"/>
</dbReference>
<dbReference type="KEGG" id="uli:ETAA1_43150"/>
<feature type="chain" id="PRO_5022079263" evidence="8">
    <location>
        <begin position="22"/>
        <end position="301"/>
    </location>
</feature>
<name>A0A517XXV7_9BACT</name>
<evidence type="ECO:0000256" key="8">
    <source>
        <dbReference type="SAM" id="SignalP"/>
    </source>
</evidence>
<evidence type="ECO:0000259" key="9">
    <source>
        <dbReference type="Pfam" id="PF00326"/>
    </source>
</evidence>
<dbReference type="Pfam" id="PF00326">
    <property type="entry name" value="Peptidase_S9"/>
    <property type="match status" value="1"/>
</dbReference>
<evidence type="ECO:0000256" key="4">
    <source>
        <dbReference type="ARBA" id="ARBA00022729"/>
    </source>
</evidence>
<dbReference type="InterPro" id="IPR001375">
    <property type="entry name" value="Peptidase_S9_cat"/>
</dbReference>
<keyword evidence="5 10" id="KW-0378">Hydrolase</keyword>
<reference evidence="10 11" key="1">
    <citation type="submission" date="2019-02" db="EMBL/GenBank/DDBJ databases">
        <title>Deep-cultivation of Planctomycetes and their phenomic and genomic characterization uncovers novel biology.</title>
        <authorList>
            <person name="Wiegand S."/>
            <person name="Jogler M."/>
            <person name="Boedeker C."/>
            <person name="Pinto D."/>
            <person name="Vollmers J."/>
            <person name="Rivas-Marin E."/>
            <person name="Kohn T."/>
            <person name="Peeters S.H."/>
            <person name="Heuer A."/>
            <person name="Rast P."/>
            <person name="Oberbeckmann S."/>
            <person name="Bunk B."/>
            <person name="Jeske O."/>
            <person name="Meyerdierks A."/>
            <person name="Storesund J.E."/>
            <person name="Kallscheuer N."/>
            <person name="Luecker S."/>
            <person name="Lage O.M."/>
            <person name="Pohl T."/>
            <person name="Merkel B.J."/>
            <person name="Hornburger P."/>
            <person name="Mueller R.-W."/>
            <person name="Bruemmer F."/>
            <person name="Labrenz M."/>
            <person name="Spormann A.M."/>
            <person name="Op den Camp H."/>
            <person name="Overmann J."/>
            <person name="Amann R."/>
            <person name="Jetten M.S.M."/>
            <person name="Mascher T."/>
            <person name="Medema M.H."/>
            <person name="Devos D.P."/>
            <person name="Kaster A.-K."/>
            <person name="Ovreas L."/>
            <person name="Rohde M."/>
            <person name="Galperin M.Y."/>
            <person name="Jogler C."/>
        </authorList>
    </citation>
    <scope>NUCLEOTIDE SEQUENCE [LARGE SCALE GENOMIC DNA]</scope>
    <source>
        <strain evidence="10 11">ETA_A1</strain>
    </source>
</reference>
<evidence type="ECO:0000256" key="2">
    <source>
        <dbReference type="ARBA" id="ARBA00022525"/>
    </source>
</evidence>
<evidence type="ECO:0000256" key="5">
    <source>
        <dbReference type="ARBA" id="ARBA00022801"/>
    </source>
</evidence>
<dbReference type="PANTHER" id="PTHR38050">
    <property type="match status" value="1"/>
</dbReference>
<proteinExistence type="predicted"/>
<dbReference type="GO" id="GO:0005576">
    <property type="term" value="C:extracellular region"/>
    <property type="evidence" value="ECO:0007669"/>
    <property type="project" value="UniProtKB-SubCell"/>
</dbReference>
<evidence type="ECO:0000256" key="1">
    <source>
        <dbReference type="ARBA" id="ARBA00004613"/>
    </source>
</evidence>
<comment type="subcellular location">
    <subcellularLocation>
        <location evidence="1">Secreted</location>
    </subcellularLocation>
</comment>
<dbReference type="GO" id="GO:0030600">
    <property type="term" value="F:feruloyl esterase activity"/>
    <property type="evidence" value="ECO:0007669"/>
    <property type="project" value="InterPro"/>
</dbReference>
<protein>
    <submittedName>
        <fullName evidence="10">Alpha/beta hydrolase family protein</fullName>
    </submittedName>
</protein>